<dbReference type="PANTHER" id="PTHR30146">
    <property type="entry name" value="LACI-RELATED TRANSCRIPTIONAL REPRESSOR"/>
    <property type="match status" value="1"/>
</dbReference>
<dbReference type="Proteomes" id="UP000585721">
    <property type="component" value="Unassembled WGS sequence"/>
</dbReference>
<dbReference type="CDD" id="cd06270">
    <property type="entry name" value="PBP1_GalS-like"/>
    <property type="match status" value="1"/>
</dbReference>
<gene>
    <name evidence="5" type="ORF">HNR75_002366</name>
</gene>
<dbReference type="InterPro" id="IPR000843">
    <property type="entry name" value="HTH_LacI"/>
</dbReference>
<dbReference type="GO" id="GO:0003700">
    <property type="term" value="F:DNA-binding transcription factor activity"/>
    <property type="evidence" value="ECO:0007669"/>
    <property type="project" value="TreeGrafter"/>
</dbReference>
<dbReference type="InterPro" id="IPR010982">
    <property type="entry name" value="Lambda_DNA-bd_dom_sf"/>
</dbReference>
<dbReference type="SMART" id="SM00354">
    <property type="entry name" value="HTH_LACI"/>
    <property type="match status" value="1"/>
</dbReference>
<reference evidence="5 6" key="1">
    <citation type="submission" date="2020-08" db="EMBL/GenBank/DDBJ databases">
        <title>Genomic Encyclopedia of Type Strains, Phase IV (KMG-IV): sequencing the most valuable type-strain genomes for metagenomic binning, comparative biology and taxonomic classification.</title>
        <authorList>
            <person name="Goeker M."/>
        </authorList>
    </citation>
    <scope>NUCLEOTIDE SEQUENCE [LARGE SCALE GENOMIC DNA]</scope>
    <source>
        <strain evidence="5 6">DSM 22975</strain>
    </source>
</reference>
<dbReference type="InterPro" id="IPR046335">
    <property type="entry name" value="LacI/GalR-like_sensor"/>
</dbReference>
<dbReference type="PROSITE" id="PS50932">
    <property type="entry name" value="HTH_LACI_2"/>
    <property type="match status" value="1"/>
</dbReference>
<evidence type="ECO:0000313" key="6">
    <source>
        <dbReference type="Proteomes" id="UP000585721"/>
    </source>
</evidence>
<feature type="domain" description="HTH lacI-type" evidence="4">
    <location>
        <begin position="2"/>
        <end position="56"/>
    </location>
</feature>
<comment type="caution">
    <text evidence="5">The sequence shown here is derived from an EMBL/GenBank/DDBJ whole genome shotgun (WGS) entry which is preliminary data.</text>
</comment>
<dbReference type="PRINTS" id="PR00036">
    <property type="entry name" value="HTHLACI"/>
</dbReference>
<dbReference type="Pfam" id="PF13377">
    <property type="entry name" value="Peripla_BP_3"/>
    <property type="match status" value="1"/>
</dbReference>
<evidence type="ECO:0000256" key="3">
    <source>
        <dbReference type="ARBA" id="ARBA00023163"/>
    </source>
</evidence>
<protein>
    <submittedName>
        <fullName evidence="5">DNA-binding LacI/PurR family transcriptional regulator</fullName>
    </submittedName>
</protein>
<dbReference type="Pfam" id="PF00356">
    <property type="entry name" value="LacI"/>
    <property type="match status" value="1"/>
</dbReference>
<dbReference type="Gene3D" id="1.10.260.40">
    <property type="entry name" value="lambda repressor-like DNA-binding domains"/>
    <property type="match status" value="1"/>
</dbReference>
<dbReference type="CDD" id="cd01392">
    <property type="entry name" value="HTH_LacI"/>
    <property type="match status" value="1"/>
</dbReference>
<accession>A0A841GBD6</accession>
<evidence type="ECO:0000256" key="1">
    <source>
        <dbReference type="ARBA" id="ARBA00023015"/>
    </source>
</evidence>
<sequence>MATITDVCRLAGVSKATVSRVLNNTGQVKEATREQVYKAIQELNYRPNSLAQALATQRSNTIGLILSDFNGNFFGDLLRQAAQSVELAGKHLIVTDGHDNPEREIAAINMLVDRRCDAIVLYSRFIPEEKLMEMIDELPVPLVVMNRQLPKAPDRCIVFAQQEAAHAAVTHLLELGHRDIACITARMRTPTAKARLQGYRDALADYGIQYNPNLVAHGENLIPSGYTACQELLRNGCHFSALFCCTDNMAEGAYRALSEAGLKIPDDISVFGFDNEQMTAFMTPSLSTVNIPVVDMTKMAIEQVIKLINGENTFAIPLFHGELVLRESIRQYQPKSNTQTN</sequence>
<organism evidence="5 6">
    <name type="scientific">Tolumonas osonensis</name>
    <dbReference type="NCBI Taxonomy" id="675874"/>
    <lineage>
        <taxon>Bacteria</taxon>
        <taxon>Pseudomonadati</taxon>
        <taxon>Pseudomonadota</taxon>
        <taxon>Gammaproteobacteria</taxon>
        <taxon>Aeromonadales</taxon>
        <taxon>Aeromonadaceae</taxon>
        <taxon>Tolumonas</taxon>
    </lineage>
</organism>
<keyword evidence="3" id="KW-0804">Transcription</keyword>
<name>A0A841GBD6_9GAMM</name>
<keyword evidence="2 5" id="KW-0238">DNA-binding</keyword>
<evidence type="ECO:0000259" key="4">
    <source>
        <dbReference type="PROSITE" id="PS50932"/>
    </source>
</evidence>
<dbReference type="SUPFAM" id="SSF47413">
    <property type="entry name" value="lambda repressor-like DNA-binding domains"/>
    <property type="match status" value="1"/>
</dbReference>
<dbReference type="FunFam" id="1.10.260.40:FF:000002">
    <property type="entry name" value="HTH-type transcriptional repressor PurR"/>
    <property type="match status" value="1"/>
</dbReference>
<keyword evidence="1" id="KW-0805">Transcription regulation</keyword>
<dbReference type="EMBL" id="JACHGR010000008">
    <property type="protein sequence ID" value="MBB6056428.1"/>
    <property type="molecule type" value="Genomic_DNA"/>
</dbReference>
<dbReference type="GO" id="GO:0000976">
    <property type="term" value="F:transcription cis-regulatory region binding"/>
    <property type="evidence" value="ECO:0007669"/>
    <property type="project" value="TreeGrafter"/>
</dbReference>
<dbReference type="RefSeq" id="WP_188027161.1">
    <property type="nucleotide sequence ID" value="NZ_JACHGR010000008.1"/>
</dbReference>
<evidence type="ECO:0000256" key="2">
    <source>
        <dbReference type="ARBA" id="ARBA00023125"/>
    </source>
</evidence>
<proteinExistence type="predicted"/>
<keyword evidence="6" id="KW-1185">Reference proteome</keyword>
<dbReference type="SUPFAM" id="SSF53822">
    <property type="entry name" value="Periplasmic binding protein-like I"/>
    <property type="match status" value="1"/>
</dbReference>
<evidence type="ECO:0000313" key="5">
    <source>
        <dbReference type="EMBL" id="MBB6056428.1"/>
    </source>
</evidence>
<dbReference type="InterPro" id="IPR028082">
    <property type="entry name" value="Peripla_BP_I"/>
</dbReference>
<dbReference type="AlphaFoldDB" id="A0A841GBD6"/>
<dbReference type="PANTHER" id="PTHR30146:SF67">
    <property type="entry name" value="HTH-TYPE TRANSCRIPTIONAL REGULATOR ASCG"/>
    <property type="match status" value="1"/>
</dbReference>
<dbReference type="Gene3D" id="3.40.50.2300">
    <property type="match status" value="2"/>
</dbReference>